<proteinExistence type="predicted"/>
<feature type="domain" description="HTH OST-type" evidence="2">
    <location>
        <begin position="737"/>
        <end position="815"/>
    </location>
</feature>
<dbReference type="InterPro" id="IPR021139">
    <property type="entry name" value="NYN"/>
</dbReference>
<organism evidence="3 4">
    <name type="scientific">Hibiscus sabdariffa</name>
    <name type="common">roselle</name>
    <dbReference type="NCBI Taxonomy" id="183260"/>
    <lineage>
        <taxon>Eukaryota</taxon>
        <taxon>Viridiplantae</taxon>
        <taxon>Streptophyta</taxon>
        <taxon>Embryophyta</taxon>
        <taxon>Tracheophyta</taxon>
        <taxon>Spermatophyta</taxon>
        <taxon>Magnoliopsida</taxon>
        <taxon>eudicotyledons</taxon>
        <taxon>Gunneridae</taxon>
        <taxon>Pentapetalae</taxon>
        <taxon>rosids</taxon>
        <taxon>malvids</taxon>
        <taxon>Malvales</taxon>
        <taxon>Malvaceae</taxon>
        <taxon>Malvoideae</taxon>
        <taxon>Hibiscus</taxon>
    </lineage>
</organism>
<dbReference type="InterPro" id="IPR025677">
    <property type="entry name" value="OST-HTH-assoc_dom"/>
</dbReference>
<evidence type="ECO:0000256" key="1">
    <source>
        <dbReference type="SAM" id="MobiDB-lite"/>
    </source>
</evidence>
<dbReference type="InterPro" id="IPR041966">
    <property type="entry name" value="LOTUS-like"/>
</dbReference>
<dbReference type="Pfam" id="PF14418">
    <property type="entry name" value="OHA"/>
    <property type="match status" value="1"/>
</dbReference>
<dbReference type="Pfam" id="PF01936">
    <property type="entry name" value="NYN"/>
    <property type="match status" value="2"/>
</dbReference>
<dbReference type="CDD" id="cd08824">
    <property type="entry name" value="LOTUS"/>
    <property type="match status" value="2"/>
</dbReference>
<dbReference type="Gene3D" id="3.30.420.610">
    <property type="entry name" value="LOTUS domain-like"/>
    <property type="match status" value="2"/>
</dbReference>
<feature type="region of interest" description="Disordered" evidence="1">
    <location>
        <begin position="688"/>
        <end position="717"/>
    </location>
</feature>
<dbReference type="InterPro" id="IPR024768">
    <property type="entry name" value="Marf1"/>
</dbReference>
<evidence type="ECO:0000259" key="2">
    <source>
        <dbReference type="PROSITE" id="PS51644"/>
    </source>
</evidence>
<reference evidence="3 4" key="1">
    <citation type="journal article" date="2024" name="G3 (Bethesda)">
        <title>Genome assembly of Hibiscus sabdariffa L. provides insights into metabolisms of medicinal natural products.</title>
        <authorList>
            <person name="Kim T."/>
        </authorList>
    </citation>
    <scope>NUCLEOTIDE SEQUENCE [LARGE SCALE GENOMIC DNA]</scope>
    <source>
        <strain evidence="3">TK-2024</strain>
        <tissue evidence="3">Old leaves</tissue>
    </source>
</reference>
<dbReference type="Gene3D" id="3.40.50.1010">
    <property type="entry name" value="5'-nuclease"/>
    <property type="match status" value="1"/>
</dbReference>
<name>A0ABR2TMA6_9ROSI</name>
<accession>A0ABR2TMA6</accession>
<dbReference type="InterPro" id="IPR025605">
    <property type="entry name" value="OST-HTH/LOTUS_dom"/>
</dbReference>
<dbReference type="CDD" id="cd10910">
    <property type="entry name" value="PIN_limkain_b1_N_like"/>
    <property type="match status" value="1"/>
</dbReference>
<dbReference type="PANTHER" id="PTHR14379">
    <property type="entry name" value="LIMKAIN B LKAP"/>
    <property type="match status" value="1"/>
</dbReference>
<evidence type="ECO:0000313" key="3">
    <source>
        <dbReference type="EMBL" id="KAK9038534.1"/>
    </source>
</evidence>
<dbReference type="PANTHER" id="PTHR14379:SF6">
    <property type="entry name" value="EMB|CAB71880.1"/>
    <property type="match status" value="1"/>
</dbReference>
<feature type="region of interest" description="Disordered" evidence="1">
    <location>
        <begin position="495"/>
        <end position="526"/>
    </location>
</feature>
<gene>
    <name evidence="3" type="ORF">V6N11_023396</name>
</gene>
<comment type="caution">
    <text evidence="3">The sequence shown here is derived from an EMBL/GenBank/DDBJ whole genome shotgun (WGS) entry which is preliminary data.</text>
</comment>
<dbReference type="EMBL" id="JBBPBN010000005">
    <property type="protein sequence ID" value="KAK9038534.1"/>
    <property type="molecule type" value="Genomic_DNA"/>
</dbReference>
<sequence>MRLQAFPLRSLFSFSSPAPSCSFPLFISYFSTSQTQPLHSHPFSRRHEEESRHVKVSVWWDFENCNVSADFNVFKIANMITAALRANGIMGPLRITAFGDISQLSRASQEALSFTGVNLYHVPNGTFSISQFGKMVLDHKCRNFRLHVYVCLKILLDLNPSWRNGVFLINCLSSCYPTNADGKNSADRLLLVDLLSWVSQNPPPAHLFLISSDRDYATVLHKLRMNNYNILLASRQSAPNVLCSAASIMWNWSALLKGEELRGKYYNKPPDGPYGSWYGHYNVSLEDPFLVEQPVCSRPRPVPKAVTNRIRQILNSYPKGISIMDLRSLLTCSKIDLDKDFYGHKKFSRFLLSMPHILRLRSTHDGQFVTRGVTRKTGELSESSPALSAGTLCRNGDEVIVYSSSSDDDGSTGCALNDNSKLQHSFEINGGVTPIKVQRTPPENDGFVKVNAEEPPGAVKQTLPMLEQDSESEGSFFRKVWKRWLGGSNCNSEVKDHGAAEKHNDSDGNSVKQNNNNLKKCTGVSSGNEGMKEECAEKSCEATNNKGSADACENHKGKTSGLFIRIASRCKFWRNSQESYEKHKKINTNSLKNEVFTQGSFWKDMENLIESPKGSLLVTQSRTREEMVETLRKRGPLALRSLSNTDLLQLVNLLISEKKWIEECPSQTYPFKISEAVDKSPNLGHSLAANGLRLSNPSDAKLQPKHEEEKELQDISHSGVSSGLVNEKSLDCSRYDILADCEKLVKEILKEHPEGYNISNFKDLFLVRYGYSLDIQRLGYKKLSSLLEIMPGVKIESTFIIPASTVPENSGPGNC</sequence>
<feature type="compositionally biased region" description="Basic and acidic residues" evidence="1">
    <location>
        <begin position="702"/>
        <end position="714"/>
    </location>
</feature>
<keyword evidence="4" id="KW-1185">Reference proteome</keyword>
<dbReference type="Proteomes" id="UP001396334">
    <property type="component" value="Unassembled WGS sequence"/>
</dbReference>
<evidence type="ECO:0000313" key="4">
    <source>
        <dbReference type="Proteomes" id="UP001396334"/>
    </source>
</evidence>
<feature type="domain" description="HTH OST-type" evidence="2">
    <location>
        <begin position="302"/>
        <end position="374"/>
    </location>
</feature>
<dbReference type="Pfam" id="PF12872">
    <property type="entry name" value="OST-HTH"/>
    <property type="match status" value="2"/>
</dbReference>
<feature type="compositionally biased region" description="Polar residues" evidence="1">
    <location>
        <begin position="507"/>
        <end position="526"/>
    </location>
</feature>
<protein>
    <recommendedName>
        <fullName evidence="2">HTH OST-type domain-containing protein</fullName>
    </recommendedName>
</protein>
<dbReference type="PROSITE" id="PS51644">
    <property type="entry name" value="HTH_OST"/>
    <property type="match status" value="2"/>
</dbReference>
<feature type="compositionally biased region" description="Basic and acidic residues" evidence="1">
    <location>
        <begin position="495"/>
        <end position="506"/>
    </location>
</feature>